<gene>
    <name evidence="3" type="ORF">METZ01_LOCUS380832</name>
</gene>
<evidence type="ECO:0000256" key="1">
    <source>
        <dbReference type="ARBA" id="ARBA00022679"/>
    </source>
</evidence>
<dbReference type="PANTHER" id="PTHR48207">
    <property type="entry name" value="SUCCINATE--HYDROXYMETHYLGLUTARATE COA-TRANSFERASE"/>
    <property type="match status" value="1"/>
</dbReference>
<feature type="region of interest" description="Disordered" evidence="2">
    <location>
        <begin position="277"/>
        <end position="297"/>
    </location>
</feature>
<dbReference type="Pfam" id="PF02515">
    <property type="entry name" value="CoA_transf_3"/>
    <property type="match status" value="1"/>
</dbReference>
<dbReference type="Gene3D" id="3.40.50.10540">
    <property type="entry name" value="Crotonobetainyl-coa:carnitine coa-transferase, domain 1"/>
    <property type="match status" value="1"/>
</dbReference>
<dbReference type="AlphaFoldDB" id="A0A382U2S6"/>
<dbReference type="InterPro" id="IPR044855">
    <property type="entry name" value="CoA-Trfase_III_dom3_sf"/>
</dbReference>
<feature type="non-terminal residue" evidence="3">
    <location>
        <position position="1"/>
    </location>
</feature>
<feature type="non-terminal residue" evidence="3">
    <location>
        <position position="297"/>
    </location>
</feature>
<reference evidence="3" key="1">
    <citation type="submission" date="2018-05" db="EMBL/GenBank/DDBJ databases">
        <authorList>
            <person name="Lanie J.A."/>
            <person name="Ng W.-L."/>
            <person name="Kazmierczak K.M."/>
            <person name="Andrzejewski T.M."/>
            <person name="Davidsen T.M."/>
            <person name="Wayne K.J."/>
            <person name="Tettelin H."/>
            <person name="Glass J.I."/>
            <person name="Rusch D."/>
            <person name="Podicherti R."/>
            <person name="Tsui H.-C.T."/>
            <person name="Winkler M.E."/>
        </authorList>
    </citation>
    <scope>NUCLEOTIDE SEQUENCE</scope>
</reference>
<dbReference type="InterPro" id="IPR050483">
    <property type="entry name" value="CoA-transferase_III_domain"/>
</dbReference>
<dbReference type="GO" id="GO:0008410">
    <property type="term" value="F:CoA-transferase activity"/>
    <property type="evidence" value="ECO:0007669"/>
    <property type="project" value="TreeGrafter"/>
</dbReference>
<protein>
    <submittedName>
        <fullName evidence="3">Uncharacterized protein</fullName>
    </submittedName>
</protein>
<dbReference type="InterPro" id="IPR003673">
    <property type="entry name" value="CoA-Trfase_fam_III"/>
</dbReference>
<organism evidence="3">
    <name type="scientific">marine metagenome</name>
    <dbReference type="NCBI Taxonomy" id="408172"/>
    <lineage>
        <taxon>unclassified sequences</taxon>
        <taxon>metagenomes</taxon>
        <taxon>ecological metagenomes</taxon>
    </lineage>
</organism>
<accession>A0A382U2S6</accession>
<dbReference type="PANTHER" id="PTHR48207:SF3">
    <property type="entry name" value="SUCCINATE--HYDROXYMETHYLGLUTARATE COA-TRANSFERASE"/>
    <property type="match status" value="1"/>
</dbReference>
<name>A0A382U2S6_9ZZZZ</name>
<dbReference type="Gene3D" id="3.30.1540.10">
    <property type="entry name" value="formyl-coa transferase, domain 3"/>
    <property type="match status" value="1"/>
</dbReference>
<dbReference type="EMBL" id="UINC01140683">
    <property type="protein sequence ID" value="SVD27978.1"/>
    <property type="molecule type" value="Genomic_DNA"/>
</dbReference>
<evidence type="ECO:0000256" key="2">
    <source>
        <dbReference type="SAM" id="MobiDB-lite"/>
    </source>
</evidence>
<keyword evidence="1" id="KW-0808">Transferase</keyword>
<dbReference type="InterPro" id="IPR023606">
    <property type="entry name" value="CoA-Trfase_III_dom_1_sf"/>
</dbReference>
<dbReference type="SUPFAM" id="SSF89796">
    <property type="entry name" value="CoA-transferase family III (CaiB/BaiF)"/>
    <property type="match status" value="1"/>
</dbReference>
<evidence type="ECO:0000313" key="3">
    <source>
        <dbReference type="EMBL" id="SVD27978.1"/>
    </source>
</evidence>
<sequence length="297" mass="32339">PPGYLGGLGLGYSDLKKINPKIIYISLSPFGQDGPKSSYAATDLTIMAASGLLHLSGAPNAPPLRISEPQADFHASAEAAGAALIALQERHRSGIGQQVDVSAQQAVNLATLTQMGGTALGDEETVRSAGGLQIGGVQIKLVWEAKDGHVSVTFFFGAMVGPYTRRLMEWIYEEGGCDSSTRDKDWEGYVPLLVSGEETQEEFSRVLELVSKFVKNKTKEELFDEAKKRNLLLVPVATIPDCLQNEQLQARDYWQTLELSAKAVQLPGPFIKLSEKPIKKPHRAPKLGTHTDKLRKE</sequence>
<proteinExistence type="predicted"/>